<dbReference type="Pfam" id="PF17820">
    <property type="entry name" value="PDZ_6"/>
    <property type="match status" value="1"/>
</dbReference>
<gene>
    <name evidence="7" type="ORF">PMH09_11295</name>
</gene>
<dbReference type="PANTHER" id="PTHR32060:SF30">
    <property type="entry name" value="CARBOXY-TERMINAL PROCESSING PROTEASE CTPA"/>
    <property type="match status" value="1"/>
</dbReference>
<reference evidence="7 8" key="1">
    <citation type="submission" date="2023-01" db="EMBL/GenBank/DDBJ databases">
        <title>Novel diversity within Roseofilum (Cyanobacteria; Desertifilaceae) from marine benthic mats with descriptions of four novel species.</title>
        <authorList>
            <person name="Wang Y."/>
            <person name="Berthold D.E."/>
            <person name="Hu J."/>
            <person name="Lefler F.W."/>
            <person name="Laughinghouse H.D. IV."/>
        </authorList>
    </citation>
    <scope>NUCLEOTIDE SEQUENCE [LARGE SCALE GENOMIC DNA]</scope>
    <source>
        <strain evidence="7 8">BLCC-M143</strain>
    </source>
</reference>
<dbReference type="Proteomes" id="UP001232992">
    <property type="component" value="Unassembled WGS sequence"/>
</dbReference>
<dbReference type="Pfam" id="PF03572">
    <property type="entry name" value="Peptidase_S41"/>
    <property type="match status" value="1"/>
</dbReference>
<evidence type="ECO:0000256" key="3">
    <source>
        <dbReference type="ARBA" id="ARBA00022801"/>
    </source>
</evidence>
<dbReference type="Gene3D" id="2.30.42.10">
    <property type="match status" value="1"/>
</dbReference>
<dbReference type="InterPro" id="IPR001478">
    <property type="entry name" value="PDZ"/>
</dbReference>
<evidence type="ECO:0000256" key="4">
    <source>
        <dbReference type="ARBA" id="ARBA00022825"/>
    </source>
</evidence>
<dbReference type="SMART" id="SM00228">
    <property type="entry name" value="PDZ"/>
    <property type="match status" value="1"/>
</dbReference>
<name>A0ABT7BZS9_9CYAN</name>
<organism evidence="7 8">
    <name type="scientific">Roseofilum casamattae BLCC-M143</name>
    <dbReference type="NCBI Taxonomy" id="3022442"/>
    <lineage>
        <taxon>Bacteria</taxon>
        <taxon>Bacillati</taxon>
        <taxon>Cyanobacteriota</taxon>
        <taxon>Cyanophyceae</taxon>
        <taxon>Desertifilales</taxon>
        <taxon>Desertifilaceae</taxon>
        <taxon>Roseofilum</taxon>
        <taxon>Roseofilum casamattae</taxon>
    </lineage>
</organism>
<keyword evidence="4 5" id="KW-0720">Serine protease</keyword>
<dbReference type="InterPro" id="IPR005151">
    <property type="entry name" value="Tail-specific_protease"/>
</dbReference>
<comment type="similarity">
    <text evidence="1 5">Belongs to the peptidase S41A family.</text>
</comment>
<evidence type="ECO:0000313" key="7">
    <source>
        <dbReference type="EMBL" id="MDJ1183773.1"/>
    </source>
</evidence>
<dbReference type="InterPro" id="IPR036034">
    <property type="entry name" value="PDZ_sf"/>
</dbReference>
<evidence type="ECO:0000256" key="2">
    <source>
        <dbReference type="ARBA" id="ARBA00022670"/>
    </source>
</evidence>
<dbReference type="CDD" id="cd07560">
    <property type="entry name" value="Peptidase_S41_CPP"/>
    <property type="match status" value="1"/>
</dbReference>
<dbReference type="SUPFAM" id="SSF52096">
    <property type="entry name" value="ClpP/crotonase"/>
    <property type="match status" value="1"/>
</dbReference>
<dbReference type="EMBL" id="JAQOSQ010000010">
    <property type="protein sequence ID" value="MDJ1183773.1"/>
    <property type="molecule type" value="Genomic_DNA"/>
</dbReference>
<comment type="caution">
    <text evidence="7">The sequence shown here is derived from an EMBL/GenBank/DDBJ whole genome shotgun (WGS) entry which is preliminary data.</text>
</comment>
<dbReference type="RefSeq" id="WP_283758424.1">
    <property type="nucleotide sequence ID" value="NZ_JAQOSQ010000010.1"/>
</dbReference>
<accession>A0ABT7BZS9</accession>
<proteinExistence type="inferred from homology"/>
<dbReference type="InterPro" id="IPR029045">
    <property type="entry name" value="ClpP/crotonase-like_dom_sf"/>
</dbReference>
<dbReference type="NCBIfam" id="NF045589">
    <property type="entry name" value="Cterm_S41_CtpB"/>
    <property type="match status" value="1"/>
</dbReference>
<dbReference type="NCBIfam" id="TIGR00225">
    <property type="entry name" value="prc"/>
    <property type="match status" value="1"/>
</dbReference>
<dbReference type="PROSITE" id="PS50106">
    <property type="entry name" value="PDZ"/>
    <property type="match status" value="1"/>
</dbReference>
<keyword evidence="8" id="KW-1185">Reference proteome</keyword>
<dbReference type="InterPro" id="IPR004447">
    <property type="entry name" value="Peptidase_S41A"/>
</dbReference>
<protein>
    <submittedName>
        <fullName evidence="7">S41 family peptidase</fullName>
    </submittedName>
</protein>
<sequence>MNWYQNCLKPLQIAFLGGAIATTSLTFFGTAWCQSVRAALQDSPKVVVDEAWQIVNREYVDPDFNQIDWLRTREELLDRQYTAPEEAYRAIRSALKQLQDPYTRFLDPKQFQRLTEQTSGELSGVGIFLELHPQTRQLTVVKPYENSPASKAGILSGDTVLSIDGRSTQGMSVRAASQLIRGEIGSQVELEIDRPGWGPFAVALTRAKIEVPSVSHAVKYENSARIGYIRLDEFSSHAAEQMERSIMALEKEKVDAFVLDLRGNPGGLLESSIEIARMWLDEGAIVSTIDRDGNREAVRANGSALTQRPLAVLVDQRSASSSEILTGALQDNRRAKIIGTKTFGKALVQAVHSLSDGSGLAVTVAHYYTPKGTDISKMGITPDIPIQLSQQQQRRLVANRRIRATQSDPHYTRAIATLMAQLEPKPLALTLE</sequence>
<evidence type="ECO:0000256" key="5">
    <source>
        <dbReference type="RuleBase" id="RU004404"/>
    </source>
</evidence>
<dbReference type="PANTHER" id="PTHR32060">
    <property type="entry name" value="TAIL-SPECIFIC PROTEASE"/>
    <property type="match status" value="1"/>
</dbReference>
<dbReference type="InterPro" id="IPR041489">
    <property type="entry name" value="PDZ_6"/>
</dbReference>
<dbReference type="Gene3D" id="3.90.226.10">
    <property type="entry name" value="2-enoyl-CoA Hydratase, Chain A, domain 1"/>
    <property type="match status" value="1"/>
</dbReference>
<dbReference type="CDD" id="cd06782">
    <property type="entry name" value="cpPDZ_CPP-like"/>
    <property type="match status" value="1"/>
</dbReference>
<keyword evidence="2 5" id="KW-0645">Protease</keyword>
<dbReference type="SMART" id="SM00245">
    <property type="entry name" value="TSPc"/>
    <property type="match status" value="1"/>
</dbReference>
<dbReference type="Gene3D" id="3.30.750.44">
    <property type="match status" value="1"/>
</dbReference>
<dbReference type="InterPro" id="IPR054625">
    <property type="entry name" value="Cterm_S41_CtpB"/>
</dbReference>
<evidence type="ECO:0000256" key="1">
    <source>
        <dbReference type="ARBA" id="ARBA00009179"/>
    </source>
</evidence>
<feature type="domain" description="PDZ" evidence="6">
    <location>
        <begin position="111"/>
        <end position="181"/>
    </location>
</feature>
<dbReference type="SUPFAM" id="SSF50156">
    <property type="entry name" value="PDZ domain-like"/>
    <property type="match status" value="1"/>
</dbReference>
<keyword evidence="3 5" id="KW-0378">Hydrolase</keyword>
<evidence type="ECO:0000259" key="6">
    <source>
        <dbReference type="PROSITE" id="PS50106"/>
    </source>
</evidence>
<evidence type="ECO:0000313" key="8">
    <source>
        <dbReference type="Proteomes" id="UP001232992"/>
    </source>
</evidence>